<dbReference type="RefSeq" id="WP_121256366.1">
    <property type="nucleotide sequence ID" value="NZ_RBIL01000002.1"/>
</dbReference>
<keyword evidence="8 12" id="KW-0472">Membrane</keyword>
<dbReference type="PANTHER" id="PTHR14269">
    <property type="entry name" value="CDP-DIACYLGLYCEROL--GLYCEROL-3-PHOSPHATE 3-PHOSPHATIDYLTRANSFERASE-RELATED"/>
    <property type="match status" value="1"/>
</dbReference>
<evidence type="ECO:0000256" key="4">
    <source>
        <dbReference type="ARBA" id="ARBA00022679"/>
    </source>
</evidence>
<feature type="transmembrane region" description="Helical" evidence="12">
    <location>
        <begin position="156"/>
        <end position="173"/>
    </location>
</feature>
<reference evidence="13 14" key="1">
    <citation type="submission" date="2018-10" db="EMBL/GenBank/DDBJ databases">
        <title>Genomic Encyclopedia of Archaeal and Bacterial Type Strains, Phase II (KMG-II): from individual species to whole genera.</title>
        <authorList>
            <person name="Goeker M."/>
        </authorList>
    </citation>
    <scope>NUCLEOTIDE SEQUENCE [LARGE SCALE GENOMIC DNA]</scope>
    <source>
        <strain evidence="13 14">DSM 14954</strain>
    </source>
</reference>
<dbReference type="InterPro" id="IPR004570">
    <property type="entry name" value="Phosphatidylglycerol_P_synth"/>
</dbReference>
<keyword evidence="14" id="KW-1185">Reference proteome</keyword>
<dbReference type="UniPathway" id="UPA00085"/>
<evidence type="ECO:0000313" key="13">
    <source>
        <dbReference type="EMBL" id="RKQ87639.1"/>
    </source>
</evidence>
<accession>A0A660L3X9</accession>
<gene>
    <name evidence="13" type="ORF">C8N24_5664</name>
</gene>
<dbReference type="Proteomes" id="UP000278962">
    <property type="component" value="Unassembled WGS sequence"/>
</dbReference>
<name>A0A660L3X9_9ACTN</name>
<keyword evidence="3" id="KW-0444">Lipid biosynthesis</keyword>
<evidence type="ECO:0000256" key="7">
    <source>
        <dbReference type="ARBA" id="ARBA00023098"/>
    </source>
</evidence>
<dbReference type="InterPro" id="IPR043130">
    <property type="entry name" value="CDP-OH_PTrfase_TM_dom"/>
</dbReference>
<keyword evidence="10" id="KW-1208">Phospholipid metabolism</keyword>
<evidence type="ECO:0000256" key="1">
    <source>
        <dbReference type="ARBA" id="ARBA00004141"/>
    </source>
</evidence>
<dbReference type="Gene3D" id="1.20.120.1760">
    <property type="match status" value="1"/>
</dbReference>
<keyword evidence="6 12" id="KW-1133">Transmembrane helix</keyword>
<dbReference type="PANTHER" id="PTHR14269:SF62">
    <property type="entry name" value="CDP-DIACYLGLYCEROL--GLYCEROL-3-PHOSPHATE 3-PHOSPHATIDYLTRANSFERASE 1, CHLOROPLASTIC"/>
    <property type="match status" value="1"/>
</dbReference>
<evidence type="ECO:0000256" key="12">
    <source>
        <dbReference type="SAM" id="Phobius"/>
    </source>
</evidence>
<keyword evidence="4 11" id="KW-0808">Transferase</keyword>
<dbReference type="Pfam" id="PF01066">
    <property type="entry name" value="CDP-OH_P_transf"/>
    <property type="match status" value="1"/>
</dbReference>
<dbReference type="PROSITE" id="PS00379">
    <property type="entry name" value="CDP_ALCOHOL_P_TRANSF"/>
    <property type="match status" value="1"/>
</dbReference>
<dbReference type="EMBL" id="RBIL01000002">
    <property type="protein sequence ID" value="RKQ87639.1"/>
    <property type="molecule type" value="Genomic_DNA"/>
</dbReference>
<evidence type="ECO:0000256" key="2">
    <source>
        <dbReference type="ARBA" id="ARBA00010441"/>
    </source>
</evidence>
<evidence type="ECO:0000256" key="9">
    <source>
        <dbReference type="ARBA" id="ARBA00023209"/>
    </source>
</evidence>
<dbReference type="InterPro" id="IPR000462">
    <property type="entry name" value="CDP-OH_P_trans"/>
</dbReference>
<dbReference type="PIRSF" id="PIRSF000847">
    <property type="entry name" value="Phos_ph_gly_syn"/>
    <property type="match status" value="1"/>
</dbReference>
<comment type="caution">
    <text evidence="13">The sequence shown here is derived from an EMBL/GenBank/DDBJ whole genome shotgun (WGS) entry which is preliminary data.</text>
</comment>
<evidence type="ECO:0000256" key="11">
    <source>
        <dbReference type="RuleBase" id="RU003750"/>
    </source>
</evidence>
<protein>
    <submittedName>
        <fullName evidence="13">Cardiolipin synthase</fullName>
    </submittedName>
</protein>
<feature type="transmembrane region" description="Helical" evidence="12">
    <location>
        <begin position="179"/>
        <end position="199"/>
    </location>
</feature>
<dbReference type="GO" id="GO:0016020">
    <property type="term" value="C:membrane"/>
    <property type="evidence" value="ECO:0007669"/>
    <property type="project" value="UniProtKB-SubCell"/>
</dbReference>
<dbReference type="GO" id="GO:0046474">
    <property type="term" value="P:glycerophospholipid biosynthetic process"/>
    <property type="evidence" value="ECO:0007669"/>
    <property type="project" value="TreeGrafter"/>
</dbReference>
<keyword evidence="5 12" id="KW-0812">Transmembrane</keyword>
<dbReference type="AlphaFoldDB" id="A0A660L3X9"/>
<evidence type="ECO:0000256" key="8">
    <source>
        <dbReference type="ARBA" id="ARBA00023136"/>
    </source>
</evidence>
<evidence type="ECO:0000256" key="6">
    <source>
        <dbReference type="ARBA" id="ARBA00022989"/>
    </source>
</evidence>
<sequence length="212" mass="23667">MEDTPVERAKLTFRRLSGLDRSGPPPPETLSDAPLRPWTIPNAIGYIRLLMVPVFLVLALQSESGTDALPAVLFAVIAWSDYLDGIAARVTGQYSRMGALLDPLVDRLLIFAGVIVCWHFELLPRWALLVLALRELFMLGLARYAMHRKVELKINWLGRWGVWPVFSALFFALCNVDWLALACLYVGLVLVLGSTVQYVRDGLRMARGQGST</sequence>
<comment type="similarity">
    <text evidence="2 11">Belongs to the CDP-alcohol phosphatidyltransferase class-I family.</text>
</comment>
<evidence type="ECO:0000256" key="3">
    <source>
        <dbReference type="ARBA" id="ARBA00022516"/>
    </source>
</evidence>
<evidence type="ECO:0000256" key="5">
    <source>
        <dbReference type="ARBA" id="ARBA00022692"/>
    </source>
</evidence>
<dbReference type="OrthoDB" id="9796672at2"/>
<dbReference type="InterPro" id="IPR050324">
    <property type="entry name" value="CDP-alcohol_PTase-I"/>
</dbReference>
<comment type="subcellular location">
    <subcellularLocation>
        <location evidence="1">Membrane</location>
        <topology evidence="1">Multi-pass membrane protein</topology>
    </subcellularLocation>
</comment>
<dbReference type="GO" id="GO:0008444">
    <property type="term" value="F:CDP-diacylglycerol-glycerol-3-phosphate 3-phosphatidyltransferase activity"/>
    <property type="evidence" value="ECO:0007669"/>
    <property type="project" value="InterPro"/>
</dbReference>
<keyword evidence="7" id="KW-0443">Lipid metabolism</keyword>
<proteinExistence type="inferred from homology"/>
<evidence type="ECO:0000256" key="10">
    <source>
        <dbReference type="ARBA" id="ARBA00023264"/>
    </source>
</evidence>
<organism evidence="13 14">
    <name type="scientific">Solirubrobacter pauli</name>
    <dbReference type="NCBI Taxonomy" id="166793"/>
    <lineage>
        <taxon>Bacteria</taxon>
        <taxon>Bacillati</taxon>
        <taxon>Actinomycetota</taxon>
        <taxon>Thermoleophilia</taxon>
        <taxon>Solirubrobacterales</taxon>
        <taxon>Solirubrobacteraceae</taxon>
        <taxon>Solirubrobacter</taxon>
    </lineage>
</organism>
<keyword evidence="9" id="KW-0594">Phospholipid biosynthesis</keyword>
<dbReference type="InterPro" id="IPR048254">
    <property type="entry name" value="CDP_ALCOHOL_P_TRANSF_CS"/>
</dbReference>
<evidence type="ECO:0000313" key="14">
    <source>
        <dbReference type="Proteomes" id="UP000278962"/>
    </source>
</evidence>